<gene>
    <name evidence="7" type="ORF">FCM35_KLT00361</name>
</gene>
<evidence type="ECO:0000313" key="8">
    <source>
        <dbReference type="Proteomes" id="UP000623129"/>
    </source>
</evidence>
<dbReference type="OrthoDB" id="418274at2759"/>
<feature type="chain" id="PRO_5032777755" description="non-specific serine/threonine protein kinase" evidence="6">
    <location>
        <begin position="26"/>
        <end position="107"/>
    </location>
</feature>
<dbReference type="EC" id="2.7.11.1" evidence="2"/>
<keyword evidence="6" id="KW-0732">Signal</keyword>
<dbReference type="Proteomes" id="UP000623129">
    <property type="component" value="Unassembled WGS sequence"/>
</dbReference>
<evidence type="ECO:0000256" key="4">
    <source>
        <dbReference type="ARBA" id="ARBA00047899"/>
    </source>
</evidence>
<dbReference type="InterPro" id="IPR036426">
    <property type="entry name" value="Bulb-type_lectin_dom_sf"/>
</dbReference>
<dbReference type="SUPFAM" id="SSF51110">
    <property type="entry name" value="alpha-D-mannose-specific plant lectins"/>
    <property type="match status" value="1"/>
</dbReference>
<comment type="catalytic activity">
    <reaction evidence="5">
        <text>L-seryl-[protein] + ATP = O-phospho-L-seryl-[protein] + ADP + H(+)</text>
        <dbReference type="Rhea" id="RHEA:17989"/>
        <dbReference type="Rhea" id="RHEA-COMP:9863"/>
        <dbReference type="Rhea" id="RHEA-COMP:11604"/>
        <dbReference type="ChEBI" id="CHEBI:15378"/>
        <dbReference type="ChEBI" id="CHEBI:29999"/>
        <dbReference type="ChEBI" id="CHEBI:30616"/>
        <dbReference type="ChEBI" id="CHEBI:83421"/>
        <dbReference type="ChEBI" id="CHEBI:456216"/>
        <dbReference type="EC" id="2.7.11.1"/>
    </reaction>
</comment>
<dbReference type="GO" id="GO:0016020">
    <property type="term" value="C:membrane"/>
    <property type="evidence" value="ECO:0007669"/>
    <property type="project" value="UniProtKB-SubCell"/>
</dbReference>
<evidence type="ECO:0000256" key="5">
    <source>
        <dbReference type="ARBA" id="ARBA00048679"/>
    </source>
</evidence>
<dbReference type="AlphaFoldDB" id="A0A833RW75"/>
<accession>A0A833RW75</accession>
<keyword evidence="8" id="KW-1185">Reference proteome</keyword>
<comment type="catalytic activity">
    <reaction evidence="4">
        <text>L-threonyl-[protein] + ATP = O-phospho-L-threonyl-[protein] + ADP + H(+)</text>
        <dbReference type="Rhea" id="RHEA:46608"/>
        <dbReference type="Rhea" id="RHEA-COMP:11060"/>
        <dbReference type="Rhea" id="RHEA-COMP:11605"/>
        <dbReference type="ChEBI" id="CHEBI:15378"/>
        <dbReference type="ChEBI" id="CHEBI:30013"/>
        <dbReference type="ChEBI" id="CHEBI:30616"/>
        <dbReference type="ChEBI" id="CHEBI:61977"/>
        <dbReference type="ChEBI" id="CHEBI:456216"/>
        <dbReference type="EC" id="2.7.11.1"/>
    </reaction>
</comment>
<dbReference type="Gene3D" id="2.90.10.10">
    <property type="entry name" value="Bulb-type lectin domain"/>
    <property type="match status" value="1"/>
</dbReference>
<dbReference type="GO" id="GO:0004674">
    <property type="term" value="F:protein serine/threonine kinase activity"/>
    <property type="evidence" value="ECO:0007669"/>
    <property type="project" value="UniProtKB-EC"/>
</dbReference>
<evidence type="ECO:0000256" key="3">
    <source>
        <dbReference type="ARBA" id="ARBA00023170"/>
    </source>
</evidence>
<sequence length="107" mass="11687">MVSISPLFTSLLILSIFLSPFSVFGETLLEGQSLTYGSYKLTMQRDCNLVLYDDGMAEWSQTTEAPVALLGCRQTAILCNMTATTGFYGPVTLIGERELYFGSPKGP</sequence>
<evidence type="ECO:0000256" key="2">
    <source>
        <dbReference type="ARBA" id="ARBA00012513"/>
    </source>
</evidence>
<evidence type="ECO:0000256" key="6">
    <source>
        <dbReference type="SAM" id="SignalP"/>
    </source>
</evidence>
<protein>
    <recommendedName>
        <fullName evidence="2">non-specific serine/threonine protein kinase</fullName>
        <ecNumber evidence="2">2.7.11.1</ecNumber>
    </recommendedName>
</protein>
<feature type="signal peptide" evidence="6">
    <location>
        <begin position="1"/>
        <end position="25"/>
    </location>
</feature>
<keyword evidence="7" id="KW-0430">Lectin</keyword>
<evidence type="ECO:0000256" key="1">
    <source>
        <dbReference type="ARBA" id="ARBA00004479"/>
    </source>
</evidence>
<dbReference type="GO" id="GO:0030246">
    <property type="term" value="F:carbohydrate binding"/>
    <property type="evidence" value="ECO:0007669"/>
    <property type="project" value="UniProtKB-KW"/>
</dbReference>
<name>A0A833RW75_9POAL</name>
<reference evidence="7" key="1">
    <citation type="submission" date="2020-01" db="EMBL/GenBank/DDBJ databases">
        <title>Genome sequence of Kobresia littledalei, the first chromosome-level genome in the family Cyperaceae.</title>
        <authorList>
            <person name="Qu G."/>
        </authorList>
    </citation>
    <scope>NUCLEOTIDE SEQUENCE</scope>
    <source>
        <strain evidence="7">C.B.Clarke</strain>
        <tissue evidence="7">Leaf</tissue>
    </source>
</reference>
<proteinExistence type="predicted"/>
<organism evidence="7 8">
    <name type="scientific">Carex littledalei</name>
    <dbReference type="NCBI Taxonomy" id="544730"/>
    <lineage>
        <taxon>Eukaryota</taxon>
        <taxon>Viridiplantae</taxon>
        <taxon>Streptophyta</taxon>
        <taxon>Embryophyta</taxon>
        <taxon>Tracheophyta</taxon>
        <taxon>Spermatophyta</taxon>
        <taxon>Magnoliopsida</taxon>
        <taxon>Liliopsida</taxon>
        <taxon>Poales</taxon>
        <taxon>Cyperaceae</taxon>
        <taxon>Cyperoideae</taxon>
        <taxon>Cariceae</taxon>
        <taxon>Carex</taxon>
        <taxon>Carex subgen. Euthyceras</taxon>
    </lineage>
</organism>
<comment type="subcellular location">
    <subcellularLocation>
        <location evidence="1">Membrane</location>
        <topology evidence="1">Single-pass type I membrane protein</topology>
    </subcellularLocation>
</comment>
<keyword evidence="3" id="KW-0675">Receptor</keyword>
<dbReference type="EMBL" id="SWLB01000001">
    <property type="protein sequence ID" value="KAF3341723.1"/>
    <property type="molecule type" value="Genomic_DNA"/>
</dbReference>
<comment type="caution">
    <text evidence="7">The sequence shown here is derived from an EMBL/GenBank/DDBJ whole genome shotgun (WGS) entry which is preliminary data.</text>
</comment>
<evidence type="ECO:0000313" key="7">
    <source>
        <dbReference type="EMBL" id="KAF3341723.1"/>
    </source>
</evidence>